<dbReference type="SUPFAM" id="SSF52172">
    <property type="entry name" value="CheY-like"/>
    <property type="match status" value="1"/>
</dbReference>
<reference evidence="8 9" key="1">
    <citation type="submission" date="2019-12" db="EMBL/GenBank/DDBJ databases">
        <title>Mucilaginibacter sp. HME9299 genome sequencing and assembly.</title>
        <authorList>
            <person name="Kang H."/>
            <person name="Kim H."/>
            <person name="Joh K."/>
        </authorList>
    </citation>
    <scope>NUCLEOTIDE SEQUENCE [LARGE SCALE GENOMIC DNA]</scope>
    <source>
        <strain evidence="8 9">HME9299</strain>
    </source>
</reference>
<feature type="modified residue" description="4-aspartylphosphate" evidence="5">
    <location>
        <position position="52"/>
    </location>
</feature>
<dbReference type="EMBL" id="WQLA01000003">
    <property type="protein sequence ID" value="MVN91252.1"/>
    <property type="molecule type" value="Genomic_DNA"/>
</dbReference>
<dbReference type="Pfam" id="PF00072">
    <property type="entry name" value="Response_reg"/>
    <property type="match status" value="1"/>
</dbReference>
<feature type="domain" description="Response regulatory" evidence="7">
    <location>
        <begin position="4"/>
        <end position="119"/>
    </location>
</feature>
<keyword evidence="9" id="KW-1185">Reference proteome</keyword>
<keyword evidence="4" id="KW-0804">Transcription</keyword>
<evidence type="ECO:0000256" key="3">
    <source>
        <dbReference type="ARBA" id="ARBA00023125"/>
    </source>
</evidence>
<organism evidence="8 9">
    <name type="scientific">Mucilaginibacter aquatilis</name>
    <dbReference type="NCBI Taxonomy" id="1517760"/>
    <lineage>
        <taxon>Bacteria</taxon>
        <taxon>Pseudomonadati</taxon>
        <taxon>Bacteroidota</taxon>
        <taxon>Sphingobacteriia</taxon>
        <taxon>Sphingobacteriales</taxon>
        <taxon>Sphingobacteriaceae</taxon>
        <taxon>Mucilaginibacter</taxon>
    </lineage>
</organism>
<keyword evidence="3" id="KW-0238">DNA-binding</keyword>
<dbReference type="GO" id="GO:0003700">
    <property type="term" value="F:DNA-binding transcription factor activity"/>
    <property type="evidence" value="ECO:0007669"/>
    <property type="project" value="InterPro"/>
</dbReference>
<dbReference type="SMART" id="SM00342">
    <property type="entry name" value="HTH_ARAC"/>
    <property type="match status" value="1"/>
</dbReference>
<evidence type="ECO:0000313" key="9">
    <source>
        <dbReference type="Proteomes" id="UP000434850"/>
    </source>
</evidence>
<evidence type="ECO:0000313" key="8">
    <source>
        <dbReference type="EMBL" id="MVN91252.1"/>
    </source>
</evidence>
<name>A0A6I4I873_9SPHI</name>
<evidence type="ECO:0000256" key="1">
    <source>
        <dbReference type="ARBA" id="ARBA00022553"/>
    </source>
</evidence>
<dbReference type="Gene3D" id="1.10.10.60">
    <property type="entry name" value="Homeodomain-like"/>
    <property type="match status" value="1"/>
</dbReference>
<dbReference type="InterPro" id="IPR011006">
    <property type="entry name" value="CheY-like_superfamily"/>
</dbReference>
<dbReference type="InterPro" id="IPR018060">
    <property type="entry name" value="HTH_AraC"/>
</dbReference>
<dbReference type="AlphaFoldDB" id="A0A6I4I873"/>
<dbReference type="Pfam" id="PF12833">
    <property type="entry name" value="HTH_18"/>
    <property type="match status" value="1"/>
</dbReference>
<dbReference type="SUPFAM" id="SSF46689">
    <property type="entry name" value="Homeodomain-like"/>
    <property type="match status" value="1"/>
</dbReference>
<dbReference type="GO" id="GO:0000155">
    <property type="term" value="F:phosphorelay sensor kinase activity"/>
    <property type="evidence" value="ECO:0007669"/>
    <property type="project" value="TreeGrafter"/>
</dbReference>
<protein>
    <submittedName>
        <fullName evidence="8">Response regulator</fullName>
    </submittedName>
</protein>
<evidence type="ECO:0000256" key="4">
    <source>
        <dbReference type="ARBA" id="ARBA00023163"/>
    </source>
</evidence>
<evidence type="ECO:0000259" key="7">
    <source>
        <dbReference type="PROSITE" id="PS50110"/>
    </source>
</evidence>
<dbReference type="PROSITE" id="PS01124">
    <property type="entry name" value="HTH_ARAC_FAMILY_2"/>
    <property type="match status" value="1"/>
</dbReference>
<dbReference type="RefSeq" id="WP_157541411.1">
    <property type="nucleotide sequence ID" value="NZ_WQLA01000003.1"/>
</dbReference>
<keyword evidence="2" id="KW-0805">Transcription regulation</keyword>
<dbReference type="Proteomes" id="UP000434850">
    <property type="component" value="Unassembled WGS sequence"/>
</dbReference>
<evidence type="ECO:0000256" key="2">
    <source>
        <dbReference type="ARBA" id="ARBA00023015"/>
    </source>
</evidence>
<dbReference type="InterPro" id="IPR020449">
    <property type="entry name" value="Tscrpt_reg_AraC-type_HTH"/>
</dbReference>
<proteinExistence type="predicted"/>
<comment type="caution">
    <text evidence="8">The sequence shown here is derived from an EMBL/GenBank/DDBJ whole genome shotgun (WGS) entry which is preliminary data.</text>
</comment>
<dbReference type="SMART" id="SM00448">
    <property type="entry name" value="REC"/>
    <property type="match status" value="1"/>
</dbReference>
<evidence type="ECO:0000259" key="6">
    <source>
        <dbReference type="PROSITE" id="PS01124"/>
    </source>
</evidence>
<dbReference type="GO" id="GO:0043565">
    <property type="term" value="F:sequence-specific DNA binding"/>
    <property type="evidence" value="ECO:0007669"/>
    <property type="project" value="InterPro"/>
</dbReference>
<dbReference type="Gene3D" id="3.40.50.2300">
    <property type="match status" value="1"/>
</dbReference>
<evidence type="ECO:0000256" key="5">
    <source>
        <dbReference type="PROSITE-ProRule" id="PRU00169"/>
    </source>
</evidence>
<dbReference type="OrthoDB" id="9809670at2"/>
<accession>A0A6I4I873</accession>
<dbReference type="PANTHER" id="PTHR43547:SF2">
    <property type="entry name" value="HYBRID SIGNAL TRANSDUCTION HISTIDINE KINASE C"/>
    <property type="match status" value="1"/>
</dbReference>
<gene>
    <name evidence="8" type="ORF">GO816_08975</name>
</gene>
<dbReference type="InterPro" id="IPR009057">
    <property type="entry name" value="Homeodomain-like_sf"/>
</dbReference>
<dbReference type="PRINTS" id="PR00032">
    <property type="entry name" value="HTHARAC"/>
</dbReference>
<dbReference type="InterPro" id="IPR001789">
    <property type="entry name" value="Sig_transdc_resp-reg_receiver"/>
</dbReference>
<keyword evidence="1 5" id="KW-0597">Phosphoprotein</keyword>
<dbReference type="PROSITE" id="PS50110">
    <property type="entry name" value="RESPONSE_REGULATORY"/>
    <property type="match status" value="1"/>
</dbReference>
<dbReference type="PANTHER" id="PTHR43547">
    <property type="entry name" value="TWO-COMPONENT HISTIDINE KINASE"/>
    <property type="match status" value="1"/>
</dbReference>
<sequence>MSDTILIIDDNVDILEFLSEVLSDTYTLHLAPNGEVAQSILATEMISLIISDIMMPGIDGFELCRLVKSNVDYCHIPIILLTSKNTYSAHIEGLEVGADAYIQKPFSPELLQHQIANLLKNRLKIKDHFASSPFEDVRVMAHSKTDEAFLKKLDEYIRKNLKDTNMDIDKLSDHMNMSRPTFYRKVKSISSLSPKELIDLTRLKKAAKLIAQNEFTLFEIAKSVGYSSQSLFTRNFQKYFKVTPLEYINSLKANLPTEGLSDQVKSFMDK</sequence>
<feature type="domain" description="HTH araC/xylS-type" evidence="6">
    <location>
        <begin position="151"/>
        <end position="250"/>
    </location>
</feature>